<dbReference type="SUPFAM" id="SSF51735">
    <property type="entry name" value="NAD(P)-binding Rossmann-fold domains"/>
    <property type="match status" value="1"/>
</dbReference>
<comment type="caution">
    <text evidence="11">The sequence shown here is derived from an EMBL/GenBank/DDBJ whole genome shotgun (WGS) entry which is preliminary data.</text>
</comment>
<feature type="domain" description="D-isomer specific 2-hydroxyacid dehydrogenase NAD-binding" evidence="10">
    <location>
        <begin position="111"/>
        <end position="299"/>
    </location>
</feature>
<evidence type="ECO:0000256" key="8">
    <source>
        <dbReference type="RuleBase" id="RU003719"/>
    </source>
</evidence>
<dbReference type="EMBL" id="SCWA01000004">
    <property type="protein sequence ID" value="TDL98369.1"/>
    <property type="molecule type" value="Genomic_DNA"/>
</dbReference>
<dbReference type="EC" id="1.1.1.28" evidence="2"/>
<name>A0A4R6BF22_9STAP</name>
<keyword evidence="4 8" id="KW-0560">Oxidoreductase</keyword>
<evidence type="ECO:0000256" key="6">
    <source>
        <dbReference type="ARBA" id="ARBA00030947"/>
    </source>
</evidence>
<evidence type="ECO:0000256" key="7">
    <source>
        <dbReference type="ARBA" id="ARBA00049040"/>
    </source>
</evidence>
<sequence>MTKIMMFGAREDERPAALNWAEKNNVELTISSDILTPDTIDSLKGYDGVTTQQTGKLAPEIYERLEAIGIKQIAQRSAGYDMYDLEAAKAHHIIISNVPSYSPNSIAEYAVAMALNLVRKTSLIDEHVRRHDFRWQPVIMSKEIKSLTVAIIGTGRIGQITAKIFKGFDSNVVGYDLYPNDKAREWIDYKDSVEEAVKDADIVSLHMPATSDNHHLFNKEMFAQFKKGAILINAARGSVVDTLALIEAIDSSQLAAAALDTYEFESQYFPKDFSNQTIEDKDLLRLIEHDKIIVTPHIAFYTDVAVQNLVEGGLNAALEVIQTGTCETRLN</sequence>
<feature type="domain" description="D-isomer specific 2-hydroxyacid dehydrogenase catalytic" evidence="9">
    <location>
        <begin position="14"/>
        <end position="331"/>
    </location>
</feature>
<dbReference type="InterPro" id="IPR029753">
    <property type="entry name" value="D-isomer_DH_CS"/>
</dbReference>
<dbReference type="InterPro" id="IPR036291">
    <property type="entry name" value="NAD(P)-bd_dom_sf"/>
</dbReference>
<reference evidence="11 12" key="1">
    <citation type="submission" date="2019-01" db="EMBL/GenBank/DDBJ databases">
        <title>Draft genome sequences of the type strains of six Macrococcus species.</title>
        <authorList>
            <person name="Mazhar S."/>
            <person name="Altermann E."/>
            <person name="Hill C."/>
            <person name="Mcauliffe O."/>
        </authorList>
    </citation>
    <scope>NUCLEOTIDE SEQUENCE [LARGE SCALE GENOMIC DNA]</scope>
    <source>
        <strain evidence="11 12">CCM4811</strain>
    </source>
</reference>
<dbReference type="InterPro" id="IPR058205">
    <property type="entry name" value="D-LDH-like"/>
</dbReference>
<comment type="catalytic activity">
    <reaction evidence="7">
        <text>(R)-lactate + NAD(+) = pyruvate + NADH + H(+)</text>
        <dbReference type="Rhea" id="RHEA:16369"/>
        <dbReference type="ChEBI" id="CHEBI:15361"/>
        <dbReference type="ChEBI" id="CHEBI:15378"/>
        <dbReference type="ChEBI" id="CHEBI:16004"/>
        <dbReference type="ChEBI" id="CHEBI:57540"/>
        <dbReference type="ChEBI" id="CHEBI:57945"/>
        <dbReference type="EC" id="1.1.1.28"/>
    </reaction>
</comment>
<organism evidence="11 12">
    <name type="scientific">Macrococcus brunensis</name>
    <dbReference type="NCBI Taxonomy" id="198483"/>
    <lineage>
        <taxon>Bacteria</taxon>
        <taxon>Bacillati</taxon>
        <taxon>Bacillota</taxon>
        <taxon>Bacilli</taxon>
        <taxon>Bacillales</taxon>
        <taxon>Staphylococcaceae</taxon>
        <taxon>Macrococcus</taxon>
    </lineage>
</organism>
<evidence type="ECO:0000256" key="2">
    <source>
        <dbReference type="ARBA" id="ARBA00012969"/>
    </source>
</evidence>
<evidence type="ECO:0000256" key="5">
    <source>
        <dbReference type="ARBA" id="ARBA00023027"/>
    </source>
</evidence>
<evidence type="ECO:0000313" key="12">
    <source>
        <dbReference type="Proteomes" id="UP000295310"/>
    </source>
</evidence>
<evidence type="ECO:0000256" key="4">
    <source>
        <dbReference type="ARBA" id="ARBA00023002"/>
    </source>
</evidence>
<dbReference type="Pfam" id="PF00389">
    <property type="entry name" value="2-Hacid_dh"/>
    <property type="match status" value="1"/>
</dbReference>
<gene>
    <name evidence="11" type="ORF">ERX27_02740</name>
</gene>
<accession>A0A4R6BF22</accession>
<keyword evidence="12" id="KW-1185">Reference proteome</keyword>
<dbReference type="PROSITE" id="PS00065">
    <property type="entry name" value="D_2_HYDROXYACID_DH_1"/>
    <property type="match status" value="1"/>
</dbReference>
<evidence type="ECO:0000259" key="10">
    <source>
        <dbReference type="Pfam" id="PF02826"/>
    </source>
</evidence>
<dbReference type="InterPro" id="IPR006140">
    <property type="entry name" value="D-isomer_DH_NAD-bd"/>
</dbReference>
<dbReference type="PROSITE" id="PS00670">
    <property type="entry name" value="D_2_HYDROXYACID_DH_2"/>
    <property type="match status" value="1"/>
</dbReference>
<dbReference type="Proteomes" id="UP000295310">
    <property type="component" value="Unassembled WGS sequence"/>
</dbReference>
<dbReference type="SUPFAM" id="SSF52283">
    <property type="entry name" value="Formate/glycerate dehydrogenase catalytic domain-like"/>
    <property type="match status" value="1"/>
</dbReference>
<evidence type="ECO:0000313" key="11">
    <source>
        <dbReference type="EMBL" id="TDL98369.1"/>
    </source>
</evidence>
<evidence type="ECO:0000256" key="3">
    <source>
        <dbReference type="ARBA" id="ARBA00014095"/>
    </source>
</evidence>
<dbReference type="InterPro" id="IPR029752">
    <property type="entry name" value="D-isomer_DH_CS1"/>
</dbReference>
<evidence type="ECO:0000256" key="1">
    <source>
        <dbReference type="ARBA" id="ARBA00005854"/>
    </source>
</evidence>
<dbReference type="PANTHER" id="PTHR43026">
    <property type="entry name" value="2-HYDROXYACID DEHYDROGENASE HOMOLOG 1-RELATED"/>
    <property type="match status" value="1"/>
</dbReference>
<dbReference type="GO" id="GO:0008720">
    <property type="term" value="F:D-lactate dehydrogenase (NAD+) activity"/>
    <property type="evidence" value="ECO:0007669"/>
    <property type="project" value="UniProtKB-EC"/>
</dbReference>
<proteinExistence type="inferred from homology"/>
<evidence type="ECO:0000259" key="9">
    <source>
        <dbReference type="Pfam" id="PF00389"/>
    </source>
</evidence>
<dbReference type="PROSITE" id="PS00671">
    <property type="entry name" value="D_2_HYDROXYACID_DH_3"/>
    <property type="match status" value="1"/>
</dbReference>
<dbReference type="CDD" id="cd12186">
    <property type="entry name" value="LDH"/>
    <property type="match status" value="1"/>
</dbReference>
<dbReference type="GO" id="GO:0051287">
    <property type="term" value="F:NAD binding"/>
    <property type="evidence" value="ECO:0007669"/>
    <property type="project" value="InterPro"/>
</dbReference>
<keyword evidence="5" id="KW-0520">NAD</keyword>
<dbReference type="AlphaFoldDB" id="A0A4R6BF22"/>
<dbReference type="RefSeq" id="WP_133431310.1">
    <property type="nucleotide sequence ID" value="NZ_SCWA01000004.1"/>
</dbReference>
<dbReference type="InterPro" id="IPR006139">
    <property type="entry name" value="D-isomer_2_OHA_DH_cat_dom"/>
</dbReference>
<protein>
    <recommendedName>
        <fullName evidence="3">D-lactate dehydrogenase</fullName>
        <ecNumber evidence="2">1.1.1.28</ecNumber>
    </recommendedName>
    <alternativeName>
        <fullName evidence="6">D-specific 2-hydroxyacid dehydrogenase</fullName>
    </alternativeName>
</protein>
<dbReference type="NCBIfam" id="NF006374">
    <property type="entry name" value="PRK08605.1"/>
    <property type="match status" value="1"/>
</dbReference>
<dbReference type="OrthoDB" id="9805416at2"/>
<dbReference type="PANTHER" id="PTHR43026:SF1">
    <property type="entry name" value="2-HYDROXYACID DEHYDROGENASE HOMOLOG 1-RELATED"/>
    <property type="match status" value="1"/>
</dbReference>
<comment type="similarity">
    <text evidence="1 8">Belongs to the D-isomer specific 2-hydroxyacid dehydrogenase family.</text>
</comment>
<dbReference type="Gene3D" id="3.40.50.720">
    <property type="entry name" value="NAD(P)-binding Rossmann-like Domain"/>
    <property type="match status" value="2"/>
</dbReference>
<dbReference type="Pfam" id="PF02826">
    <property type="entry name" value="2-Hacid_dh_C"/>
    <property type="match status" value="1"/>
</dbReference>